<evidence type="ECO:0008006" key="3">
    <source>
        <dbReference type="Google" id="ProtNLM"/>
    </source>
</evidence>
<reference evidence="2" key="1">
    <citation type="journal article" date="2019" name="Int. J. Syst. Evol. Microbiol.">
        <title>The Global Catalogue of Microorganisms (GCM) 10K type strain sequencing project: providing services to taxonomists for standard genome sequencing and annotation.</title>
        <authorList>
            <consortium name="The Broad Institute Genomics Platform"/>
            <consortium name="The Broad Institute Genome Sequencing Center for Infectious Disease"/>
            <person name="Wu L."/>
            <person name="Ma J."/>
        </authorList>
    </citation>
    <scope>NUCLEOTIDE SEQUENCE [LARGE SCALE GENOMIC DNA]</scope>
    <source>
        <strain evidence="2">KACC 11299</strain>
    </source>
</reference>
<dbReference type="Proteomes" id="UP001596071">
    <property type="component" value="Unassembled WGS sequence"/>
</dbReference>
<accession>A0ABW0U277</accession>
<organism evidence="1 2">
    <name type="scientific">Sporosarcina koreensis</name>
    <dbReference type="NCBI Taxonomy" id="334735"/>
    <lineage>
        <taxon>Bacteria</taxon>
        <taxon>Bacillati</taxon>
        <taxon>Bacillota</taxon>
        <taxon>Bacilli</taxon>
        <taxon>Bacillales</taxon>
        <taxon>Caryophanaceae</taxon>
        <taxon>Sporosarcina</taxon>
    </lineage>
</organism>
<dbReference type="EMBL" id="JBHSNP010000027">
    <property type="protein sequence ID" value="MFC5604208.1"/>
    <property type="molecule type" value="Genomic_DNA"/>
</dbReference>
<comment type="caution">
    <text evidence="1">The sequence shown here is derived from an EMBL/GenBank/DDBJ whole genome shotgun (WGS) entry which is preliminary data.</text>
</comment>
<keyword evidence="2" id="KW-1185">Reference proteome</keyword>
<gene>
    <name evidence="1" type="ORF">ACFPTP_13345</name>
</gene>
<proteinExistence type="predicted"/>
<name>A0ABW0U277_9BACL</name>
<dbReference type="RefSeq" id="WP_381445726.1">
    <property type="nucleotide sequence ID" value="NZ_JBHSNP010000027.1"/>
</dbReference>
<sequence>MGSMHEVEMGNFYEQSRKGKGDASICQLLSTLPPNTTVAEILVDGLPFAVSAFVNLNTDTKLAYFTSVVGTTLIVDCDSISQVIF</sequence>
<evidence type="ECO:0000313" key="2">
    <source>
        <dbReference type="Proteomes" id="UP001596071"/>
    </source>
</evidence>
<evidence type="ECO:0000313" key="1">
    <source>
        <dbReference type="EMBL" id="MFC5604208.1"/>
    </source>
</evidence>
<protein>
    <recommendedName>
        <fullName evidence="3">Spore germination protein PD</fullName>
    </recommendedName>
</protein>